<feature type="site" description="Positions MEP for the nucleophilic attack" evidence="7">
    <location>
        <position position="221"/>
    </location>
</feature>
<dbReference type="InterPro" id="IPR001228">
    <property type="entry name" value="IspD"/>
</dbReference>
<dbReference type="EMBL" id="LR134533">
    <property type="protein sequence ID" value="VEJ50151.1"/>
    <property type="molecule type" value="Genomic_DNA"/>
</dbReference>
<evidence type="ECO:0000256" key="1">
    <source>
        <dbReference type="ARBA" id="ARBA00001282"/>
    </source>
</evidence>
<dbReference type="PANTHER" id="PTHR32125:SF4">
    <property type="entry name" value="2-C-METHYL-D-ERYTHRITOL 4-PHOSPHATE CYTIDYLYLTRANSFERASE, CHLOROPLASTIC"/>
    <property type="match status" value="1"/>
</dbReference>
<keyword evidence="4 7" id="KW-0808">Transferase</keyword>
<dbReference type="InterPro" id="IPR029044">
    <property type="entry name" value="Nucleotide-diphossugar_trans"/>
</dbReference>
<dbReference type="EC" id="2.7.7.60" evidence="7"/>
<organism evidence="8 9">
    <name type="scientific">Neisseria weaveri</name>
    <dbReference type="NCBI Taxonomy" id="28091"/>
    <lineage>
        <taxon>Bacteria</taxon>
        <taxon>Pseudomonadati</taxon>
        <taxon>Pseudomonadota</taxon>
        <taxon>Betaproteobacteria</taxon>
        <taxon>Neisseriales</taxon>
        <taxon>Neisseriaceae</taxon>
        <taxon>Neisseria</taxon>
    </lineage>
</organism>
<dbReference type="Proteomes" id="UP000272771">
    <property type="component" value="Chromosome"/>
</dbReference>
<keyword evidence="5 7" id="KW-0548">Nucleotidyltransferase</keyword>
<dbReference type="GO" id="GO:0050518">
    <property type="term" value="F:2-C-methyl-D-erythritol 4-phosphate cytidylyltransferase activity"/>
    <property type="evidence" value="ECO:0007669"/>
    <property type="project" value="UniProtKB-UniRule"/>
</dbReference>
<dbReference type="PROSITE" id="PS01295">
    <property type="entry name" value="ISPD"/>
    <property type="match status" value="1"/>
</dbReference>
<dbReference type="GO" id="GO:0019288">
    <property type="term" value="P:isopentenyl diphosphate biosynthetic process, methylerythritol 4-phosphate pathway"/>
    <property type="evidence" value="ECO:0007669"/>
    <property type="project" value="UniProtKB-UniRule"/>
</dbReference>
<comment type="similarity">
    <text evidence="3 7">Belongs to the IspD/TarI cytidylyltransferase family. IspD subfamily.</text>
</comment>
<feature type="site" description="Positions MEP for the nucleophilic attack" evidence="7">
    <location>
        <position position="167"/>
    </location>
</feature>
<comment type="catalytic activity">
    <reaction evidence="1 7">
        <text>2-C-methyl-D-erythritol 4-phosphate + CTP + H(+) = 4-CDP-2-C-methyl-D-erythritol + diphosphate</text>
        <dbReference type="Rhea" id="RHEA:13429"/>
        <dbReference type="ChEBI" id="CHEBI:15378"/>
        <dbReference type="ChEBI" id="CHEBI:33019"/>
        <dbReference type="ChEBI" id="CHEBI:37563"/>
        <dbReference type="ChEBI" id="CHEBI:57823"/>
        <dbReference type="ChEBI" id="CHEBI:58262"/>
        <dbReference type="EC" id="2.7.7.60"/>
    </reaction>
</comment>
<dbReference type="Pfam" id="PF01128">
    <property type="entry name" value="IspD"/>
    <property type="match status" value="1"/>
</dbReference>
<evidence type="ECO:0000256" key="6">
    <source>
        <dbReference type="ARBA" id="ARBA00023229"/>
    </source>
</evidence>
<evidence type="ECO:0000256" key="4">
    <source>
        <dbReference type="ARBA" id="ARBA00022679"/>
    </source>
</evidence>
<protein>
    <recommendedName>
        <fullName evidence="7">2-C-methyl-D-erythritol 4-phosphate cytidylyltransferase</fullName>
        <ecNumber evidence="7">2.7.7.60</ecNumber>
    </recommendedName>
    <alternativeName>
        <fullName evidence="7">4-diphosphocytidyl-2C-methyl-D-erythritol synthase</fullName>
    </alternativeName>
    <alternativeName>
        <fullName evidence="7">MEP cytidylyltransferase</fullName>
        <shortName evidence="7">MCT</shortName>
    </alternativeName>
</protein>
<dbReference type="NCBIfam" id="TIGR00453">
    <property type="entry name" value="ispD"/>
    <property type="match status" value="1"/>
</dbReference>
<keyword evidence="6 7" id="KW-0414">Isoprene biosynthesis</keyword>
<dbReference type="CDD" id="cd02516">
    <property type="entry name" value="CDP-ME_synthetase"/>
    <property type="match status" value="1"/>
</dbReference>
<evidence type="ECO:0000313" key="9">
    <source>
        <dbReference type="Proteomes" id="UP000272771"/>
    </source>
</evidence>
<evidence type="ECO:0000313" key="8">
    <source>
        <dbReference type="EMBL" id="VEJ50151.1"/>
    </source>
</evidence>
<feature type="site" description="Transition state stabilizer" evidence="7">
    <location>
        <position position="27"/>
    </location>
</feature>
<dbReference type="PANTHER" id="PTHR32125">
    <property type="entry name" value="2-C-METHYL-D-ERYTHRITOL 4-PHOSPHATE CYTIDYLYLTRANSFERASE, CHLOROPLASTIC"/>
    <property type="match status" value="1"/>
</dbReference>
<name>A0A448VK69_9NEIS</name>
<proteinExistence type="inferred from homology"/>
<keyword evidence="9" id="KW-1185">Reference proteome</keyword>
<feature type="site" description="Transition state stabilizer" evidence="7">
    <location>
        <position position="34"/>
    </location>
</feature>
<dbReference type="HAMAP" id="MF_00108">
    <property type="entry name" value="IspD"/>
    <property type="match status" value="1"/>
</dbReference>
<dbReference type="Gene3D" id="3.90.550.10">
    <property type="entry name" value="Spore Coat Polysaccharide Biosynthesis Protein SpsA, Chain A"/>
    <property type="match status" value="1"/>
</dbReference>
<gene>
    <name evidence="7 8" type="primary">ispD</name>
    <name evidence="8" type="ORF">NCTC12742_00543</name>
</gene>
<reference evidence="8 9" key="1">
    <citation type="submission" date="2018-12" db="EMBL/GenBank/DDBJ databases">
        <authorList>
            <consortium name="Pathogen Informatics"/>
        </authorList>
    </citation>
    <scope>NUCLEOTIDE SEQUENCE [LARGE SCALE GENOMIC DNA]</scope>
    <source>
        <strain evidence="8 9">NCTC12742</strain>
    </source>
</reference>
<comment type="pathway">
    <text evidence="2 7">Isoprenoid biosynthesis; isopentenyl diphosphate biosynthesis via DXP pathway; isopentenyl diphosphate from 1-deoxy-D-xylulose 5-phosphate: step 2/6.</text>
</comment>
<evidence type="ECO:0000256" key="7">
    <source>
        <dbReference type="HAMAP-Rule" id="MF_00108"/>
    </source>
</evidence>
<evidence type="ECO:0000256" key="5">
    <source>
        <dbReference type="ARBA" id="ARBA00022695"/>
    </source>
</evidence>
<dbReference type="STRING" id="28091.SAMEA3174300_01165"/>
<dbReference type="SUPFAM" id="SSF53448">
    <property type="entry name" value="Nucleotide-diphospho-sugar transferases"/>
    <property type="match status" value="1"/>
</dbReference>
<dbReference type="UniPathway" id="UPA00056">
    <property type="reaction ID" value="UER00093"/>
</dbReference>
<dbReference type="InterPro" id="IPR018294">
    <property type="entry name" value="ISPD_synthase_CS"/>
</dbReference>
<accession>A0A448VK69</accession>
<sequence length="239" mass="25386">MCLAYGYAGRIGLKNIVLIPAAGVGARFGAGKPKQYVEIGGKTVLQHTLDIFLRHRSIDHIAVVLSPEDAFFQTASIEKTSILKCGGETRAETVRNGIDALFAAGLVEEGDRILVHDAARCCLPSEALDRLLAVASESVDGAVLAVPVADTLKRADSAGCVEMTVSRQALWQAQTPQLFPAGLLRRALAVPDLSSVTDEASAVEVLGVRPLLVLGDSRNLKLTLPQDELIVRLLLAQNA</sequence>
<dbReference type="AlphaFoldDB" id="A0A448VK69"/>
<dbReference type="InterPro" id="IPR034683">
    <property type="entry name" value="IspD/TarI"/>
</dbReference>
<evidence type="ECO:0000256" key="3">
    <source>
        <dbReference type="ARBA" id="ARBA00009789"/>
    </source>
</evidence>
<dbReference type="InterPro" id="IPR050088">
    <property type="entry name" value="IspD/TarI_cytidylyltransf_bact"/>
</dbReference>
<evidence type="ECO:0000256" key="2">
    <source>
        <dbReference type="ARBA" id="ARBA00004787"/>
    </source>
</evidence>
<dbReference type="FunFam" id="3.90.550.10:FF:000003">
    <property type="entry name" value="2-C-methyl-D-erythritol 4-phosphate cytidylyltransferase"/>
    <property type="match status" value="1"/>
</dbReference>
<comment type="function">
    <text evidence="7">Catalyzes the formation of 4-diphosphocytidyl-2-C-methyl-D-erythritol from CTP and 2-C-methyl-D-erythritol 4-phosphate (MEP).</text>
</comment>